<dbReference type="EMBL" id="JANCYU010000001">
    <property type="protein sequence ID" value="KAK4522190.1"/>
    <property type="molecule type" value="Genomic_DNA"/>
</dbReference>
<keyword evidence="3" id="KW-1185">Reference proteome</keyword>
<dbReference type="GO" id="GO:0000175">
    <property type="term" value="F:3'-5'-RNA exonuclease activity"/>
    <property type="evidence" value="ECO:0007669"/>
    <property type="project" value="TreeGrafter"/>
</dbReference>
<sequence>MVSERKVNTAIGTTERTPGFARKVSIEEDLISLHTEEDYTSAELVEEQVANAEQTSEDNFVENAAWPRVETYGVEEVEISHLAFLYTKVPVVDCDFIPFAVVRVGGNQSFPAESLESKFLGKYKVQYRWFRQCWKYECSVPTCFQPAVFQFSPKFFDFNNSGGQELSHREGANSSYNFCSKHCFQKFWQQFKSSFSRTSISPSVADNCVYELRLQAKELYDRFLLDDSISLTNQIEFKPVGWLRKYIPTLEDVGHCLRLQFRCQRVSDEGLVLSETSKCIDSMPVIMPSKDRNQRALISCPDGRLISLNENRKQSTFRVLSYNCLAEIYTSESLYFHCPDWALAWTYRRHNLLRELFSYNADIMCLQEIQADHYEAHLKPAFVRQGYDGVYKSKSREAMGQKGKMDGCATLWKRESFRLREQFTIDFNSAACMRYFSNPVALNRLMKGNIALVTILDALDGSGSLCVVNIHIYWDPEQTDVKLFQVNILTEELESYLSQFEPYTPLIIGGDFNSTPDSTVYELLSTGTVSGQREDIKRDPFGLVAQLRLHHGLELQSAYSAQGSEPKYTNYTDNFVGVLDYIWYTPSQLAVSALLEIPSEEDLTSPSEPSLPNHIWSSDHIALMTEFRRIMKD</sequence>
<dbReference type="InterPro" id="IPR005135">
    <property type="entry name" value="Endo/exonuclease/phosphatase"/>
</dbReference>
<evidence type="ECO:0000259" key="1">
    <source>
        <dbReference type="Pfam" id="PF03372"/>
    </source>
</evidence>
<proteinExistence type="predicted"/>
<reference evidence="2 3" key="1">
    <citation type="submission" date="2022-07" db="EMBL/GenBank/DDBJ databases">
        <title>Genome-wide signatures of adaptation to extreme environments.</title>
        <authorList>
            <person name="Cho C.H."/>
            <person name="Yoon H.S."/>
        </authorList>
    </citation>
    <scope>NUCLEOTIDE SEQUENCE [LARGE SCALE GENOMIC DNA]</scope>
    <source>
        <strain evidence="2 3">108.79 E11</strain>
    </source>
</reference>
<dbReference type="PANTHER" id="PTHR12121">
    <property type="entry name" value="CARBON CATABOLITE REPRESSOR PROTEIN 4"/>
    <property type="match status" value="1"/>
</dbReference>
<dbReference type="InterPro" id="IPR050410">
    <property type="entry name" value="CCR4/nocturin_mRNA_transcr"/>
</dbReference>
<gene>
    <name evidence="2" type="ORF">GAYE_FCTG49G0069</name>
</gene>
<dbReference type="AlphaFoldDB" id="A0AAV9I2V9"/>
<comment type="caution">
    <text evidence="2">The sequence shown here is derived from an EMBL/GenBank/DDBJ whole genome shotgun (WGS) entry which is preliminary data.</text>
</comment>
<feature type="domain" description="Endonuclease/exonuclease/phosphatase" evidence="1">
    <location>
        <begin position="320"/>
        <end position="620"/>
    </location>
</feature>
<accession>A0AAV9I2V9</accession>
<dbReference type="Proteomes" id="UP001300502">
    <property type="component" value="Unassembled WGS sequence"/>
</dbReference>
<dbReference type="PANTHER" id="PTHR12121:SF34">
    <property type="entry name" value="PROTEIN ANGEL"/>
    <property type="match status" value="1"/>
</dbReference>
<name>A0AAV9I2V9_9RHOD</name>
<dbReference type="SUPFAM" id="SSF56219">
    <property type="entry name" value="DNase I-like"/>
    <property type="match status" value="1"/>
</dbReference>
<evidence type="ECO:0000313" key="2">
    <source>
        <dbReference type="EMBL" id="KAK4522190.1"/>
    </source>
</evidence>
<evidence type="ECO:0000313" key="3">
    <source>
        <dbReference type="Proteomes" id="UP001300502"/>
    </source>
</evidence>
<dbReference type="Pfam" id="PF03372">
    <property type="entry name" value="Exo_endo_phos"/>
    <property type="match status" value="1"/>
</dbReference>
<protein>
    <recommendedName>
        <fullName evidence="1">Endonuclease/exonuclease/phosphatase domain-containing protein</fullName>
    </recommendedName>
</protein>
<dbReference type="Gene3D" id="3.60.10.10">
    <property type="entry name" value="Endonuclease/exonuclease/phosphatase"/>
    <property type="match status" value="1"/>
</dbReference>
<organism evidence="2 3">
    <name type="scientific">Galdieria yellowstonensis</name>
    <dbReference type="NCBI Taxonomy" id="3028027"/>
    <lineage>
        <taxon>Eukaryota</taxon>
        <taxon>Rhodophyta</taxon>
        <taxon>Bangiophyceae</taxon>
        <taxon>Galdieriales</taxon>
        <taxon>Galdieriaceae</taxon>
        <taxon>Galdieria</taxon>
    </lineage>
</organism>
<dbReference type="InterPro" id="IPR036691">
    <property type="entry name" value="Endo/exonu/phosph_ase_sf"/>
</dbReference>